<evidence type="ECO:0000256" key="2">
    <source>
        <dbReference type="ARBA" id="ARBA00009457"/>
    </source>
</evidence>
<evidence type="ECO:0000256" key="5">
    <source>
        <dbReference type="ARBA" id="ARBA00023136"/>
    </source>
</evidence>
<keyword evidence="8" id="KW-1185">Reference proteome</keyword>
<dbReference type="PRINTS" id="PR00081">
    <property type="entry name" value="GDHRDH"/>
</dbReference>
<comment type="subcellular location">
    <subcellularLocation>
        <location evidence="1">Membrane</location>
        <topology evidence="1">Multi-pass membrane protein</topology>
    </subcellularLocation>
</comment>
<feature type="transmembrane region" description="Helical" evidence="6">
    <location>
        <begin position="608"/>
        <end position="628"/>
    </location>
</feature>
<dbReference type="PANTHER" id="PTHR10926:SF0">
    <property type="entry name" value="CDC50, ISOFORM A"/>
    <property type="match status" value="1"/>
</dbReference>
<evidence type="ECO:0000313" key="8">
    <source>
        <dbReference type="Proteomes" id="UP000654075"/>
    </source>
</evidence>
<evidence type="ECO:0000256" key="6">
    <source>
        <dbReference type="SAM" id="Phobius"/>
    </source>
</evidence>
<dbReference type="Gene3D" id="3.40.50.720">
    <property type="entry name" value="NAD(P)-binding Rossmann-like Domain"/>
    <property type="match status" value="1"/>
</dbReference>
<protein>
    <submittedName>
        <fullName evidence="7">Uncharacterized protein</fullName>
    </submittedName>
</protein>
<reference evidence="7" key="1">
    <citation type="submission" date="2021-02" db="EMBL/GenBank/DDBJ databases">
        <authorList>
            <person name="Dougan E. K."/>
            <person name="Rhodes N."/>
            <person name="Thang M."/>
            <person name="Chan C."/>
        </authorList>
    </citation>
    <scope>NUCLEOTIDE SEQUENCE</scope>
</reference>
<proteinExistence type="inferred from homology"/>
<accession>A0A813FHL8</accession>
<evidence type="ECO:0000256" key="3">
    <source>
        <dbReference type="ARBA" id="ARBA00022692"/>
    </source>
</evidence>
<dbReference type="InterPro" id="IPR005045">
    <property type="entry name" value="CDC50/LEM3_fam"/>
</dbReference>
<evidence type="ECO:0000256" key="1">
    <source>
        <dbReference type="ARBA" id="ARBA00004141"/>
    </source>
</evidence>
<keyword evidence="5 6" id="KW-0472">Membrane</keyword>
<comment type="similarity">
    <text evidence="2">Belongs to the CDC50/LEM3 family.</text>
</comment>
<dbReference type="InterPro" id="IPR036291">
    <property type="entry name" value="NAD(P)-bd_dom_sf"/>
</dbReference>
<dbReference type="Pfam" id="PF00106">
    <property type="entry name" value="adh_short"/>
    <property type="match status" value="1"/>
</dbReference>
<dbReference type="AlphaFoldDB" id="A0A813FHL8"/>
<dbReference type="EMBL" id="CAJNNV010024443">
    <property type="protein sequence ID" value="CAE8609888.1"/>
    <property type="molecule type" value="Genomic_DNA"/>
</dbReference>
<keyword evidence="4 6" id="KW-1133">Transmembrane helix</keyword>
<dbReference type="InterPro" id="IPR002347">
    <property type="entry name" value="SDR_fam"/>
</dbReference>
<dbReference type="SUPFAM" id="SSF51735">
    <property type="entry name" value="NAD(P)-binding Rossmann-fold domains"/>
    <property type="match status" value="1"/>
</dbReference>
<organism evidence="7 8">
    <name type="scientific">Polarella glacialis</name>
    <name type="common">Dinoflagellate</name>
    <dbReference type="NCBI Taxonomy" id="89957"/>
    <lineage>
        <taxon>Eukaryota</taxon>
        <taxon>Sar</taxon>
        <taxon>Alveolata</taxon>
        <taxon>Dinophyceae</taxon>
        <taxon>Suessiales</taxon>
        <taxon>Suessiaceae</taxon>
        <taxon>Polarella</taxon>
    </lineage>
</organism>
<name>A0A813FHL8_POLGL</name>
<dbReference type="OrthoDB" id="191139at2759"/>
<dbReference type="PANTHER" id="PTHR10926">
    <property type="entry name" value="CELL CYCLE CONTROL PROTEIN 50"/>
    <property type="match status" value="1"/>
</dbReference>
<dbReference type="Pfam" id="PF03381">
    <property type="entry name" value="CDC50"/>
    <property type="match status" value="1"/>
</dbReference>
<keyword evidence="3 6" id="KW-0812">Transmembrane</keyword>
<comment type="caution">
    <text evidence="7">The sequence shown here is derived from an EMBL/GenBank/DDBJ whole genome shotgun (WGS) entry which is preliminary data.</text>
</comment>
<sequence>MGLCGSSSGGPSNAYFDEYVKTLPSMKGKVVVITGCTSGTGKIFARVCAKNGAKIVMLNRASERADDAFQFIKGVAFEAQAPAPVFIPCDMNSFKSVKAVGKQLSKDFSGEGLDVLCNNAGIMGVEDKATEDGCDIQMQTNHLSHFILTAYCMPLQRKRQDLAVRFSRVQIFERYQQSKLANVVFTYALNNRLQAKGSKVKALVAHPGVAPTQLSANMMGGGGAKDAAMMPQCVWTLMAHMMWQSQEDATIGILRSGCDPAVKSGEFYGPLGLGGGTGKHDESEYRGPHGVLKEEPFANAEARALLWTASEKTTGVLYAASAGSVAQLCYFDMTVQRDMEPPIWVHYQLEGFHQNHRRYIQSRDDLQLRDVDLALKTNPQLSACSPWIQTGTRFNYPCGLVAKSVFNDSYTIIYKERGATNYSHLQVDDSATTIAWAADLAGRYKNLNPEATFGEGQQNQEHFNMWLLERFPPVKCVQVQVSPQNPLVPARVATRVTSTGTRVADCKDYMSSNPTCNFTRNGKPFACSGAYEAQKVKDWGTESGHFITWMRIAGLPTFRKAWGKVNTKLTAGTTLRVYVEDNFPVLPFYGRKALMLSTSSVLIGRNSFLGYGYIAVGGCCLLFGLVFLRHSLAF</sequence>
<dbReference type="GO" id="GO:0005794">
    <property type="term" value="C:Golgi apparatus"/>
    <property type="evidence" value="ECO:0007669"/>
    <property type="project" value="TreeGrafter"/>
</dbReference>
<evidence type="ECO:0000256" key="4">
    <source>
        <dbReference type="ARBA" id="ARBA00022989"/>
    </source>
</evidence>
<dbReference type="Proteomes" id="UP000654075">
    <property type="component" value="Unassembled WGS sequence"/>
</dbReference>
<evidence type="ECO:0000313" key="7">
    <source>
        <dbReference type="EMBL" id="CAE8609888.1"/>
    </source>
</evidence>
<gene>
    <name evidence="7" type="ORF">PGLA1383_LOCUS27714</name>
</gene>
<dbReference type="GO" id="GO:0005886">
    <property type="term" value="C:plasma membrane"/>
    <property type="evidence" value="ECO:0007669"/>
    <property type="project" value="TreeGrafter"/>
</dbReference>
<dbReference type="GO" id="GO:0005783">
    <property type="term" value="C:endoplasmic reticulum"/>
    <property type="evidence" value="ECO:0007669"/>
    <property type="project" value="TreeGrafter"/>
</dbReference>